<gene>
    <name evidence="1" type="ORF">GALL_466850</name>
</gene>
<comment type="caution">
    <text evidence="1">The sequence shown here is derived from an EMBL/GenBank/DDBJ whole genome shotgun (WGS) entry which is preliminary data.</text>
</comment>
<protein>
    <submittedName>
        <fullName evidence="1">Uncharacterized protein</fullName>
    </submittedName>
</protein>
<organism evidence="1">
    <name type="scientific">mine drainage metagenome</name>
    <dbReference type="NCBI Taxonomy" id="410659"/>
    <lineage>
        <taxon>unclassified sequences</taxon>
        <taxon>metagenomes</taxon>
        <taxon>ecological metagenomes</taxon>
    </lineage>
</organism>
<dbReference type="AlphaFoldDB" id="A0A1J5Q6X5"/>
<dbReference type="EMBL" id="MLJW01003605">
    <property type="protein sequence ID" value="OIQ71693.1"/>
    <property type="molecule type" value="Genomic_DNA"/>
</dbReference>
<reference evidence="1" key="1">
    <citation type="submission" date="2016-10" db="EMBL/GenBank/DDBJ databases">
        <title>Sequence of Gallionella enrichment culture.</title>
        <authorList>
            <person name="Poehlein A."/>
            <person name="Muehling M."/>
            <person name="Daniel R."/>
        </authorList>
    </citation>
    <scope>NUCLEOTIDE SEQUENCE</scope>
</reference>
<sequence length="261" mass="28150">MLIDAQIPQAAGIRADFVGDDQALEVAFPDAADLDLEIGEADADAQHDARHEIVDAQRERHHVVKILLPGPAEGDDVFLGDQRIVELVVLEVELDNRARQRGAFGDAKAGRDRACGVVAHHDLDRDDFGGADQLFAHVDAADEMGGHADGVQPGHEEFRQAVVQHAFPLDHVLFQGVYRGGVILEILHKGSGLGAFVKDLGLPLEYFLAPRHGNSDPHADGSDRALWPAICHDPLCRKAAPGLVAQACHTHMQGIITKTRG</sequence>
<proteinExistence type="predicted"/>
<name>A0A1J5Q6X5_9ZZZZ</name>
<accession>A0A1J5Q6X5</accession>
<evidence type="ECO:0000313" key="1">
    <source>
        <dbReference type="EMBL" id="OIQ71693.1"/>
    </source>
</evidence>